<dbReference type="PANTHER" id="PTHR37422:SF13">
    <property type="entry name" value="LIPOPOLYSACCHARIDE BIOSYNTHESIS PROTEIN PA4999-RELATED"/>
    <property type="match status" value="1"/>
</dbReference>
<evidence type="ECO:0000256" key="1">
    <source>
        <dbReference type="ARBA" id="ARBA00004141"/>
    </source>
</evidence>
<dbReference type="GO" id="GO:0016874">
    <property type="term" value="F:ligase activity"/>
    <property type="evidence" value="ECO:0007669"/>
    <property type="project" value="UniProtKB-KW"/>
</dbReference>
<feature type="transmembrane region" description="Helical" evidence="5">
    <location>
        <begin position="400"/>
        <end position="418"/>
    </location>
</feature>
<gene>
    <name evidence="7" type="ORF">dnl_17410</name>
</gene>
<accession>A0A975GFS5</accession>
<feature type="transmembrane region" description="Helical" evidence="5">
    <location>
        <begin position="31"/>
        <end position="48"/>
    </location>
</feature>
<feature type="transmembrane region" description="Helical" evidence="5">
    <location>
        <begin position="236"/>
        <end position="253"/>
    </location>
</feature>
<comment type="subcellular location">
    <subcellularLocation>
        <location evidence="1">Membrane</location>
        <topology evidence="1">Multi-pass membrane protein</topology>
    </subcellularLocation>
</comment>
<evidence type="ECO:0000256" key="4">
    <source>
        <dbReference type="ARBA" id="ARBA00023136"/>
    </source>
</evidence>
<dbReference type="AlphaFoldDB" id="A0A975GFS5"/>
<dbReference type="InterPro" id="IPR051533">
    <property type="entry name" value="WaaL-like"/>
</dbReference>
<dbReference type="Proteomes" id="UP000663720">
    <property type="component" value="Chromosome"/>
</dbReference>
<feature type="transmembrane region" description="Helical" evidence="5">
    <location>
        <begin position="145"/>
        <end position="162"/>
    </location>
</feature>
<keyword evidence="8" id="KW-1185">Reference proteome</keyword>
<dbReference type="RefSeq" id="WP_207691221.1">
    <property type="nucleotide sequence ID" value="NZ_CP061799.1"/>
</dbReference>
<evidence type="ECO:0000313" key="8">
    <source>
        <dbReference type="Proteomes" id="UP000663720"/>
    </source>
</evidence>
<evidence type="ECO:0000256" key="5">
    <source>
        <dbReference type="SAM" id="Phobius"/>
    </source>
</evidence>
<protein>
    <submittedName>
        <fullName evidence="7">O-Antigen ligase domain-containing protein</fullName>
    </submittedName>
</protein>
<feature type="transmembrane region" description="Helical" evidence="5">
    <location>
        <begin position="370"/>
        <end position="388"/>
    </location>
</feature>
<dbReference type="GO" id="GO:0016020">
    <property type="term" value="C:membrane"/>
    <property type="evidence" value="ECO:0007669"/>
    <property type="project" value="UniProtKB-SubCell"/>
</dbReference>
<sequence length="454" mass="50211">MILDLKSIIFFVSFILSALGAGFLVSQFSPSMMLSAMGAAGIFLIAFLNTEWGLFLLIFSMLLSPEITVGTTSGATLGRGVSLRLDDFLLLVIGLTWFFKTAYFKNLGLLKKTCLNNPIFLYILVCAFSTGAGIMAGRVSPKTGFFYVLKYFEYCFVFFMIVNHVESKEQVKKFIFCILLTCFITSIVGIIQIPSGARVSAPFEGETGEPNTFGGYLVFIGAIAGGLFSTSDNLKGKVLTGFLICVMIFPFIYTRSRSSYLAFIPMVLILGAMSERKVLVLSVMLLCLALSPLFLPGAVKERIFYTFNQPKERGQIQIGKIRIDTSTSERLNSWKNAVKNWTKHPLIGYGVTGYPFIDAQFPKVLVETGIIGLSAFIYLLYSIFRLGFKNLKILKDPYHIGITRGFIAGSAGLVFHAIGANTFIIVRIMEPFWFLAGIAAVLYELENKSISSHN</sequence>
<dbReference type="PANTHER" id="PTHR37422">
    <property type="entry name" value="TEICHURONIC ACID BIOSYNTHESIS PROTEIN TUAE"/>
    <property type="match status" value="1"/>
</dbReference>
<evidence type="ECO:0000256" key="3">
    <source>
        <dbReference type="ARBA" id="ARBA00022989"/>
    </source>
</evidence>
<feature type="transmembrane region" description="Helical" evidence="5">
    <location>
        <begin position="88"/>
        <end position="107"/>
    </location>
</feature>
<evidence type="ECO:0000256" key="2">
    <source>
        <dbReference type="ARBA" id="ARBA00022692"/>
    </source>
</evidence>
<proteinExistence type="predicted"/>
<keyword evidence="2 5" id="KW-0812">Transmembrane</keyword>
<dbReference type="Pfam" id="PF04932">
    <property type="entry name" value="Wzy_C"/>
    <property type="match status" value="1"/>
</dbReference>
<dbReference type="InterPro" id="IPR007016">
    <property type="entry name" value="O-antigen_ligase-rel_domated"/>
</dbReference>
<dbReference type="EMBL" id="CP061799">
    <property type="protein sequence ID" value="QTA79470.1"/>
    <property type="molecule type" value="Genomic_DNA"/>
</dbReference>
<reference evidence="7" key="1">
    <citation type="journal article" date="2021" name="Microb. Physiol.">
        <title>Proteogenomic Insights into the Physiology of Marine, Sulfate-Reducing, Filamentous Desulfonema limicola and Desulfonema magnum.</title>
        <authorList>
            <person name="Schnaars V."/>
            <person name="Wohlbrand L."/>
            <person name="Scheve S."/>
            <person name="Hinrichs C."/>
            <person name="Reinhardt R."/>
            <person name="Rabus R."/>
        </authorList>
    </citation>
    <scope>NUCLEOTIDE SEQUENCE</scope>
    <source>
        <strain evidence="7">5ac10</strain>
    </source>
</reference>
<keyword evidence="7" id="KW-0436">Ligase</keyword>
<dbReference type="KEGG" id="dli:dnl_17410"/>
<feature type="domain" description="O-antigen ligase-related" evidence="6">
    <location>
        <begin position="244"/>
        <end position="369"/>
    </location>
</feature>
<organism evidence="7 8">
    <name type="scientific">Desulfonema limicola</name>
    <dbReference type="NCBI Taxonomy" id="45656"/>
    <lineage>
        <taxon>Bacteria</taxon>
        <taxon>Pseudomonadati</taxon>
        <taxon>Thermodesulfobacteriota</taxon>
        <taxon>Desulfobacteria</taxon>
        <taxon>Desulfobacterales</taxon>
        <taxon>Desulfococcaceae</taxon>
        <taxon>Desulfonema</taxon>
    </lineage>
</organism>
<feature type="transmembrane region" description="Helical" evidence="5">
    <location>
        <begin position="174"/>
        <end position="193"/>
    </location>
</feature>
<feature type="transmembrane region" description="Helical" evidence="5">
    <location>
        <begin position="55"/>
        <end position="76"/>
    </location>
</feature>
<keyword evidence="4 5" id="KW-0472">Membrane</keyword>
<feature type="transmembrane region" description="Helical" evidence="5">
    <location>
        <begin position="213"/>
        <end position="229"/>
    </location>
</feature>
<feature type="transmembrane region" description="Helical" evidence="5">
    <location>
        <begin position="279"/>
        <end position="299"/>
    </location>
</feature>
<name>A0A975GFS5_9BACT</name>
<evidence type="ECO:0000259" key="6">
    <source>
        <dbReference type="Pfam" id="PF04932"/>
    </source>
</evidence>
<feature type="transmembrane region" description="Helical" evidence="5">
    <location>
        <begin position="7"/>
        <end position="25"/>
    </location>
</feature>
<keyword evidence="3 5" id="KW-1133">Transmembrane helix</keyword>
<feature type="transmembrane region" description="Helical" evidence="5">
    <location>
        <begin position="119"/>
        <end position="139"/>
    </location>
</feature>
<evidence type="ECO:0000313" key="7">
    <source>
        <dbReference type="EMBL" id="QTA79470.1"/>
    </source>
</evidence>